<sequence>MYYFKKAFILFFIFYMGGSSSVSSGDKHNHRNISLFNRNICRDGAATNNIVAAYKRRLVYYVGSHRVARLNRNSYVVVAKDVLRKYIYIVNIVVIYIILYAL</sequence>
<evidence type="ECO:0000313" key="2">
    <source>
        <dbReference type="EMBL" id="QHT02361.1"/>
    </source>
</evidence>
<dbReference type="EMBL" id="MN739393">
    <property type="protein sequence ID" value="QHT02361.1"/>
    <property type="molecule type" value="Genomic_DNA"/>
</dbReference>
<organism evidence="2">
    <name type="scientific">viral metagenome</name>
    <dbReference type="NCBI Taxonomy" id="1070528"/>
    <lineage>
        <taxon>unclassified sequences</taxon>
        <taxon>metagenomes</taxon>
        <taxon>organismal metagenomes</taxon>
    </lineage>
</organism>
<evidence type="ECO:0000256" key="1">
    <source>
        <dbReference type="SAM" id="Phobius"/>
    </source>
</evidence>
<keyword evidence="1" id="KW-1133">Transmembrane helix</keyword>
<feature type="transmembrane region" description="Helical" evidence="1">
    <location>
        <begin position="83"/>
        <end position="101"/>
    </location>
</feature>
<keyword evidence="1" id="KW-0812">Transmembrane</keyword>
<reference evidence="2" key="1">
    <citation type="journal article" date="2020" name="Nature">
        <title>Giant virus diversity and host interactions through global metagenomics.</title>
        <authorList>
            <person name="Schulz F."/>
            <person name="Roux S."/>
            <person name="Paez-Espino D."/>
            <person name="Jungbluth S."/>
            <person name="Walsh D.A."/>
            <person name="Denef V.J."/>
            <person name="McMahon K.D."/>
            <person name="Konstantinidis K.T."/>
            <person name="Eloe-Fadrosh E.A."/>
            <person name="Kyrpides N.C."/>
            <person name="Woyke T."/>
        </authorList>
    </citation>
    <scope>NUCLEOTIDE SEQUENCE</scope>
    <source>
        <strain evidence="2">GVMAG-M-3300020565-3</strain>
    </source>
</reference>
<keyword evidence="1" id="KW-0472">Membrane</keyword>
<protein>
    <submittedName>
        <fullName evidence="2">Uncharacterized protein</fullName>
    </submittedName>
</protein>
<proteinExistence type="predicted"/>
<accession>A0A6C0CD19</accession>
<dbReference type="AlphaFoldDB" id="A0A6C0CD19"/>
<name>A0A6C0CD19_9ZZZZ</name>